<dbReference type="EMBL" id="JBANMG010000005">
    <property type="protein sequence ID" value="KAK6953652.1"/>
    <property type="molecule type" value="Genomic_DNA"/>
</dbReference>
<organism evidence="5 6">
    <name type="scientific">Daldinia eschscholtzii</name>
    <dbReference type="NCBI Taxonomy" id="292717"/>
    <lineage>
        <taxon>Eukaryota</taxon>
        <taxon>Fungi</taxon>
        <taxon>Dikarya</taxon>
        <taxon>Ascomycota</taxon>
        <taxon>Pezizomycotina</taxon>
        <taxon>Sordariomycetes</taxon>
        <taxon>Xylariomycetidae</taxon>
        <taxon>Xylariales</taxon>
        <taxon>Hypoxylaceae</taxon>
        <taxon>Daldinia</taxon>
    </lineage>
</organism>
<sequence>MARKNHSFHLAERPVGDIVPGRTFKYVETDAPTIDDLKDNQVLVETLYLSLDPAMRSWLYEFRSYLPTIAIGEIMRGGLLGKVLASKSSKVKEGDLVYSFAVWTELLVTDDSKVEVLKLPPGAKLSDALGVLGLTGLTAYFGIRDIGKPVPGDTVVVSGAAGATGSVAGQIAKLKGARVVGIAGSDEKCKILTEELGFDVALNYKSPTFRDDFIKATPNYINVYFDNVGGEILELALDQAAVGARFVMCGSISGYNKLGQGPGGVPDITGVRNLYRVTTQRIRMEGFIVLDYLKEKPQAQAELAQWLTEGKIKAKETIVKGGLKVAENAIGQLFTGANIGKLLVEVKPYEPIEVEIVEDYEDLRLPSRDSGHGDHSVYVNGIDSGTFSGIRTPAYNGPPPYGFANGPVKDLDSIDLRCNVLGDHQVPHTIQVTPGDNLTMEWHHDARTATDDIIASSHHGPAMVYISPDPPSENSFVKIWEEGKFEEGEGPRAPGKWATTSDIAGNGGRMNVRIPKGLKAGFYLIRAEMIGLHEAEVSYKKNPIRGAQFYPNCIQIEVLGDGDVSLPEGVSFPGAYKWDDPGIIYDVYCSTKSTTTAPCTTTYQIPGPTVWSGAWPETPSVELGAMTGVTKVTSWDTWIVKSVVTSASAGKVLGTSTYQAQWSSTYHAPTPTA</sequence>
<evidence type="ECO:0000259" key="4">
    <source>
        <dbReference type="SMART" id="SM00829"/>
    </source>
</evidence>
<dbReference type="InterPro" id="IPR045010">
    <property type="entry name" value="MDR_fam"/>
</dbReference>
<dbReference type="FunFam" id="3.40.50.720:FF:000121">
    <property type="entry name" value="Prostaglandin reductase 2"/>
    <property type="match status" value="1"/>
</dbReference>
<dbReference type="SUPFAM" id="SSF51735">
    <property type="entry name" value="NAD(P)-binding Rossmann-fold domains"/>
    <property type="match status" value="1"/>
</dbReference>
<dbReference type="InterPro" id="IPR013149">
    <property type="entry name" value="ADH-like_C"/>
</dbReference>
<gene>
    <name evidence="5" type="ORF">Daesc_005957</name>
</gene>
<evidence type="ECO:0000256" key="2">
    <source>
        <dbReference type="ARBA" id="ARBA00069006"/>
    </source>
</evidence>
<reference evidence="5 6" key="1">
    <citation type="journal article" date="2024" name="Front Chem Biol">
        <title>Unveiling the potential of Daldinia eschscholtzii MFLUCC 19-0629 through bioactivity and bioinformatics studies for enhanced sustainable agriculture production.</title>
        <authorList>
            <person name="Brooks S."/>
            <person name="Weaver J.A."/>
            <person name="Klomchit A."/>
            <person name="Alharthi S.A."/>
            <person name="Onlamun T."/>
            <person name="Nurani R."/>
            <person name="Vong T.K."/>
            <person name="Alberti F."/>
            <person name="Greco C."/>
        </authorList>
    </citation>
    <scope>NUCLEOTIDE SEQUENCE [LARGE SCALE GENOMIC DNA]</scope>
    <source>
        <strain evidence="5">MFLUCC 19-0629</strain>
    </source>
</reference>
<dbReference type="PANTHER" id="PTHR43205:SF42">
    <property type="entry name" value="ALCOHOL DEHYDROGENASE, ZINC-CONTAINING (AFU_ORTHOLOGUE AFUA_7G04530)"/>
    <property type="match status" value="1"/>
</dbReference>
<comment type="caution">
    <text evidence="5">The sequence shown here is derived from an EMBL/GenBank/DDBJ whole genome shotgun (WGS) entry which is preliminary data.</text>
</comment>
<dbReference type="Gene3D" id="3.90.180.10">
    <property type="entry name" value="Medium-chain alcohol dehydrogenases, catalytic domain"/>
    <property type="match status" value="1"/>
</dbReference>
<dbReference type="InterPro" id="IPR011032">
    <property type="entry name" value="GroES-like_sf"/>
</dbReference>
<dbReference type="SUPFAM" id="SSF50129">
    <property type="entry name" value="GroES-like"/>
    <property type="match status" value="1"/>
</dbReference>
<dbReference type="Pfam" id="PF00107">
    <property type="entry name" value="ADH_zinc_N"/>
    <property type="match status" value="1"/>
</dbReference>
<protein>
    <recommendedName>
        <fullName evidence="2">Dehydrogenase FUB6</fullName>
    </recommendedName>
    <alternativeName>
        <fullName evidence="3">Fusaric acid biosynthesis protein 6</fullName>
    </alternativeName>
</protein>
<name>A0AAX6MN96_9PEZI</name>
<dbReference type="SMART" id="SM00829">
    <property type="entry name" value="PKS_ER"/>
    <property type="match status" value="1"/>
</dbReference>
<dbReference type="InterPro" id="IPR041694">
    <property type="entry name" value="ADH_N_2"/>
</dbReference>
<evidence type="ECO:0000313" key="6">
    <source>
        <dbReference type="Proteomes" id="UP001369815"/>
    </source>
</evidence>
<evidence type="ECO:0000256" key="3">
    <source>
        <dbReference type="ARBA" id="ARBA00083301"/>
    </source>
</evidence>
<proteinExistence type="predicted"/>
<dbReference type="Gene3D" id="3.40.50.720">
    <property type="entry name" value="NAD(P)-binding Rossmann-like Domain"/>
    <property type="match status" value="1"/>
</dbReference>
<feature type="domain" description="Enoyl reductase (ER)" evidence="4">
    <location>
        <begin position="21"/>
        <end position="344"/>
    </location>
</feature>
<dbReference type="Proteomes" id="UP001369815">
    <property type="component" value="Unassembled WGS sequence"/>
</dbReference>
<accession>A0AAX6MN96</accession>
<dbReference type="PANTHER" id="PTHR43205">
    <property type="entry name" value="PROSTAGLANDIN REDUCTASE"/>
    <property type="match status" value="1"/>
</dbReference>
<dbReference type="InterPro" id="IPR020843">
    <property type="entry name" value="ER"/>
</dbReference>
<evidence type="ECO:0000256" key="1">
    <source>
        <dbReference type="ARBA" id="ARBA00023002"/>
    </source>
</evidence>
<dbReference type="InterPro" id="IPR005103">
    <property type="entry name" value="AA9_LPMO"/>
</dbReference>
<dbReference type="CDD" id="cd05288">
    <property type="entry name" value="PGDH"/>
    <property type="match status" value="1"/>
</dbReference>
<keyword evidence="6" id="KW-1185">Reference proteome</keyword>
<keyword evidence="1" id="KW-0560">Oxidoreductase</keyword>
<dbReference type="Pfam" id="PF03443">
    <property type="entry name" value="AA9"/>
    <property type="match status" value="1"/>
</dbReference>
<dbReference type="AlphaFoldDB" id="A0AAX6MN96"/>
<dbReference type="CDD" id="cd21175">
    <property type="entry name" value="LPMO_AA9"/>
    <property type="match status" value="1"/>
</dbReference>
<dbReference type="GO" id="GO:0016628">
    <property type="term" value="F:oxidoreductase activity, acting on the CH-CH group of donors, NAD or NADP as acceptor"/>
    <property type="evidence" value="ECO:0007669"/>
    <property type="project" value="InterPro"/>
</dbReference>
<evidence type="ECO:0000313" key="5">
    <source>
        <dbReference type="EMBL" id="KAK6953652.1"/>
    </source>
</evidence>
<dbReference type="Gene3D" id="2.70.50.70">
    <property type="match status" value="1"/>
</dbReference>
<dbReference type="Pfam" id="PF16884">
    <property type="entry name" value="ADH_N_2"/>
    <property type="match status" value="1"/>
</dbReference>
<dbReference type="InterPro" id="IPR036291">
    <property type="entry name" value="NAD(P)-bd_dom_sf"/>
</dbReference>